<comment type="caution">
    <text evidence="1">The sequence shown here is derived from an EMBL/GenBank/DDBJ whole genome shotgun (WGS) entry which is preliminary data.</text>
</comment>
<proteinExistence type="predicted"/>
<gene>
    <name evidence="1" type="ORF">CHRY9390_01580</name>
</gene>
<keyword evidence="2" id="KW-1185">Reference proteome</keyword>
<accession>A0A9N8MFL8</accession>
<dbReference type="Proteomes" id="UP000662618">
    <property type="component" value="Unassembled WGS sequence"/>
</dbReference>
<evidence type="ECO:0000313" key="1">
    <source>
        <dbReference type="EMBL" id="CAD7806885.1"/>
    </source>
</evidence>
<protein>
    <submittedName>
        <fullName evidence="1">Uncharacterized protein</fullName>
    </submittedName>
</protein>
<dbReference type="AlphaFoldDB" id="A0A9N8MFL8"/>
<dbReference type="EMBL" id="CAJIMS010000001">
    <property type="protein sequence ID" value="CAD7806885.1"/>
    <property type="molecule type" value="Genomic_DNA"/>
</dbReference>
<organism evidence="1 2">
    <name type="scientific">Chryseobacterium aquaeductus</name>
    <dbReference type="NCBI Taxonomy" id="2675056"/>
    <lineage>
        <taxon>Bacteria</taxon>
        <taxon>Pseudomonadati</taxon>
        <taxon>Bacteroidota</taxon>
        <taxon>Flavobacteriia</taxon>
        <taxon>Flavobacteriales</taxon>
        <taxon>Weeksellaceae</taxon>
        <taxon>Chryseobacterium group</taxon>
        <taxon>Chryseobacterium</taxon>
    </lineage>
</organism>
<sequence length="200" mass="23721">MENLLNKNDINIFLDLEFAKYNKQRKEELIRNFSTMPSDEPFSQRLNDWLVSWYNDQKDHAHFEFVTEDDFNPKDIKGTLNRYIERFEKERVIRIWTGSADNSMFGNEAVNVLYRCFHDYVHITQKAGFDFAGESFTALVQASLIPSDWLLEKQLIMADIVGLNLYHRAHNKEYVIDQRQFIIDFLKNPADAIFRKQVAK</sequence>
<name>A0A9N8MFL8_9FLAO</name>
<dbReference type="RefSeq" id="WP_162087969.1">
    <property type="nucleotide sequence ID" value="NZ_CAJIMS010000001.1"/>
</dbReference>
<evidence type="ECO:0000313" key="2">
    <source>
        <dbReference type="Proteomes" id="UP000662618"/>
    </source>
</evidence>
<reference evidence="1" key="1">
    <citation type="submission" date="2020-12" db="EMBL/GenBank/DDBJ databases">
        <authorList>
            <person name="Rodrigo-Torres L."/>
            <person name="Arahal R. D."/>
            <person name="Lucena T."/>
        </authorList>
    </citation>
    <scope>NUCLEOTIDE SEQUENCE</scope>
    <source>
        <strain evidence="1">CECT 9390</strain>
    </source>
</reference>